<feature type="compositionally biased region" description="Polar residues" evidence="1">
    <location>
        <begin position="65"/>
        <end position="74"/>
    </location>
</feature>
<keyword evidence="3" id="KW-1185">Reference proteome</keyword>
<feature type="region of interest" description="Disordered" evidence="1">
    <location>
        <begin position="324"/>
        <end position="394"/>
    </location>
</feature>
<gene>
    <name evidence="2" type="ORF">UHOR_03301</name>
</gene>
<dbReference type="EMBL" id="CAGI01000135">
    <property type="protein sequence ID" value="CCF48531.1"/>
    <property type="molecule type" value="Genomic_DNA"/>
</dbReference>
<name>I2FNN8_USTHO</name>
<feature type="compositionally biased region" description="Basic residues" evidence="1">
    <location>
        <begin position="34"/>
        <end position="47"/>
    </location>
</feature>
<feature type="compositionally biased region" description="Polar residues" evidence="1">
    <location>
        <begin position="1"/>
        <end position="18"/>
    </location>
</feature>
<proteinExistence type="predicted"/>
<protein>
    <submittedName>
        <fullName evidence="2">Uncharacterized protein</fullName>
    </submittedName>
</protein>
<reference evidence="2 3" key="1">
    <citation type="journal article" date="2012" name="Plant Cell">
        <title>Genome comparison of barley and maize smut fungi reveals targeted loss of RNA silencing components and species-specific presence of transposable elements.</title>
        <authorList>
            <person name="Laurie J.D."/>
            <person name="Ali S."/>
            <person name="Linning R."/>
            <person name="Mannhaupt G."/>
            <person name="Wong P."/>
            <person name="Gueldener U."/>
            <person name="Muensterkoetter M."/>
            <person name="Moore R."/>
            <person name="Kahmann R."/>
            <person name="Bakkeren G."/>
            <person name="Schirawski J."/>
        </authorList>
    </citation>
    <scope>NUCLEOTIDE SEQUENCE [LARGE SCALE GENOMIC DNA]</scope>
    <source>
        <strain evidence="3">Uh4875-4</strain>
    </source>
</reference>
<sequence>MLQPETSSSIHALQSQPSLVLVAPMPRRPIALVARRHHHHHGSRSRSSRTVSTSQSEDSSKDSAAQRSATSPDSESAVGGCSASSVRLVGHPYSRAKTPSNANAGSNPVSPAAASGWPLGLGISPVSPPPRSRAASREGIASCPLSRLSSREGTTTLPLTLEAVAVSRSPSLGQVVDDQAADVSNASIADEPMLASPIAPSTFGFAVPMMDVERTPTKRNSRAQLSSKHVASPIQARYNTAAVDNDQESRSMPTIGATSPRPDNDDKRLTLSSTSPSHQRSTAQLPQLPQLPLSPSSPPAPSPIHDTAANNKAPAVQERIKGHNATASASVAPSPCLSESHSRSPTASPSPCPSPSFVTLSDLPKPEEESQQQQHRKMGLPLPPIPTSPIPRKMTRNPFERYITARDGNGIGCSGSMTLHARLALAMANGGKHGHLAVDAGEFDEEMNTVSPTLHRPAFVSVNSSNSVGSRMDMVD</sequence>
<organism evidence="2 3">
    <name type="scientific">Ustilago hordei</name>
    <name type="common">Barley covered smut fungus</name>
    <dbReference type="NCBI Taxonomy" id="120017"/>
    <lineage>
        <taxon>Eukaryota</taxon>
        <taxon>Fungi</taxon>
        <taxon>Dikarya</taxon>
        <taxon>Basidiomycota</taxon>
        <taxon>Ustilaginomycotina</taxon>
        <taxon>Ustilaginomycetes</taxon>
        <taxon>Ustilaginales</taxon>
        <taxon>Ustilaginaceae</taxon>
        <taxon>Ustilago</taxon>
    </lineage>
</organism>
<comment type="caution">
    <text evidence="2">The sequence shown here is derived from an EMBL/GenBank/DDBJ whole genome shotgun (WGS) entry which is preliminary data.</text>
</comment>
<feature type="region of interest" description="Disordered" evidence="1">
    <location>
        <begin position="92"/>
        <end position="111"/>
    </location>
</feature>
<dbReference type="Proteomes" id="UP000006174">
    <property type="component" value="Unassembled WGS sequence"/>
</dbReference>
<dbReference type="OMA" id="VGHPYSR"/>
<evidence type="ECO:0000256" key="1">
    <source>
        <dbReference type="SAM" id="MobiDB-lite"/>
    </source>
</evidence>
<evidence type="ECO:0000313" key="2">
    <source>
        <dbReference type="EMBL" id="CCF48531.1"/>
    </source>
</evidence>
<dbReference type="HOGENOM" id="CLU_600161_0_0_1"/>
<accession>I2FNN8</accession>
<feature type="region of interest" description="Disordered" evidence="1">
    <location>
        <begin position="1"/>
        <end position="83"/>
    </location>
</feature>
<feature type="compositionally biased region" description="Low complexity" evidence="1">
    <location>
        <begin position="48"/>
        <end position="57"/>
    </location>
</feature>
<feature type="compositionally biased region" description="Low complexity" evidence="1">
    <location>
        <begin position="283"/>
        <end position="294"/>
    </location>
</feature>
<feature type="region of interest" description="Disordered" evidence="1">
    <location>
        <begin position="216"/>
        <end position="308"/>
    </location>
</feature>
<feature type="compositionally biased region" description="Polar residues" evidence="1">
    <location>
        <begin position="97"/>
        <end position="109"/>
    </location>
</feature>
<dbReference type="eggNOG" id="ENOG502R23Q">
    <property type="taxonomic scope" value="Eukaryota"/>
</dbReference>
<evidence type="ECO:0000313" key="3">
    <source>
        <dbReference type="Proteomes" id="UP000006174"/>
    </source>
</evidence>
<feature type="compositionally biased region" description="Polar residues" evidence="1">
    <location>
        <begin position="270"/>
        <end position="282"/>
    </location>
</feature>
<dbReference type="AlphaFoldDB" id="I2FNN8"/>